<evidence type="ECO:0000313" key="2">
    <source>
        <dbReference type="Proteomes" id="UP001242903"/>
    </source>
</evidence>
<dbReference type="EMBL" id="JAUCAQ010000018">
    <property type="protein sequence ID" value="MDM7647009.1"/>
    <property type="molecule type" value="Genomic_DNA"/>
</dbReference>
<dbReference type="RefSeq" id="WP_260359603.1">
    <property type="nucleotide sequence ID" value="NZ_JAUCAQ010000018.1"/>
</dbReference>
<accession>A0ABT7S0K5</accession>
<keyword evidence="2" id="KW-1185">Reference proteome</keyword>
<name>A0ABT7S0K5_9LACO</name>
<gene>
    <name evidence="1" type="ORF">QUE93_08275</name>
</gene>
<dbReference type="Proteomes" id="UP001242903">
    <property type="component" value="Unassembled WGS sequence"/>
</dbReference>
<sequence length="110" mass="12714">MKKTFKLGSKQKTITRTLASSRESIQFIKQVTVLQENVIMDPFAEGYKESDVTELELNMMALYVKRASELLEQPEDYFENIDYFDIVNFVQDVQEFLSQQGESGKKSGED</sequence>
<organism evidence="1 2">
    <name type="scientific">Leuconostoc falkenbergense</name>
    <dbReference type="NCBI Taxonomy" id="2766470"/>
    <lineage>
        <taxon>Bacteria</taxon>
        <taxon>Bacillati</taxon>
        <taxon>Bacillota</taxon>
        <taxon>Bacilli</taxon>
        <taxon>Lactobacillales</taxon>
        <taxon>Lactobacillaceae</taxon>
        <taxon>Leuconostoc</taxon>
    </lineage>
</organism>
<protein>
    <recommendedName>
        <fullName evidence="3">Phage protein</fullName>
    </recommendedName>
</protein>
<reference evidence="1 2" key="1">
    <citation type="submission" date="2023-06" db="EMBL/GenBank/DDBJ databases">
        <title>Draft Genome Sequences of lactic acid bacteria strains isolated from fermented milk products.</title>
        <authorList>
            <person name="Elcheninov A.G."/>
            <person name="Klyukina A."/>
            <person name="Zayulina K.S."/>
            <person name="Gavirova L.A."/>
            <person name="Shcherbakova P.A."/>
            <person name="Shestakov A.I."/>
            <person name="Kublanov I.V."/>
            <person name="Kochetkova T.V."/>
        </authorList>
    </citation>
    <scope>NUCLEOTIDE SEQUENCE [LARGE SCALE GENOMIC DNA]</scope>
    <source>
        <strain evidence="1 2">TOM.81</strain>
    </source>
</reference>
<proteinExistence type="predicted"/>
<comment type="caution">
    <text evidence="1">The sequence shown here is derived from an EMBL/GenBank/DDBJ whole genome shotgun (WGS) entry which is preliminary data.</text>
</comment>
<evidence type="ECO:0008006" key="3">
    <source>
        <dbReference type="Google" id="ProtNLM"/>
    </source>
</evidence>
<evidence type="ECO:0000313" key="1">
    <source>
        <dbReference type="EMBL" id="MDM7647009.1"/>
    </source>
</evidence>